<dbReference type="EMBL" id="AP022871">
    <property type="protein sequence ID" value="BCB90918.1"/>
    <property type="molecule type" value="Genomic_DNA"/>
</dbReference>
<dbReference type="RefSeq" id="WP_173163441.1">
    <property type="nucleotide sequence ID" value="NZ_AP022871.1"/>
</dbReference>
<dbReference type="AlphaFoldDB" id="A0A6F8YY97"/>
<gene>
    <name evidence="2" type="ORF">Psuf_082310</name>
</gene>
<protein>
    <submittedName>
        <fullName evidence="2">HEXXH motif domain-containing protein</fullName>
    </submittedName>
</protein>
<reference evidence="2 3" key="2">
    <citation type="submission" date="2020-03" db="EMBL/GenBank/DDBJ databases">
        <authorList>
            <person name="Ichikawa N."/>
            <person name="Kimura A."/>
            <person name="Kitahashi Y."/>
            <person name="Uohara A."/>
        </authorList>
    </citation>
    <scope>NUCLEOTIDE SEQUENCE [LARGE SCALE GENOMIC DNA]</scope>
    <source>
        <strain evidence="2 3">NBRC 105367</strain>
    </source>
</reference>
<accession>A0A6F8YY97</accession>
<feature type="compositionally biased region" description="Basic and acidic residues" evidence="1">
    <location>
        <begin position="425"/>
        <end position="434"/>
    </location>
</feature>
<keyword evidence="3" id="KW-1185">Reference proteome</keyword>
<feature type="compositionally biased region" description="Basic and acidic residues" evidence="1">
    <location>
        <begin position="404"/>
        <end position="417"/>
    </location>
</feature>
<evidence type="ECO:0000256" key="1">
    <source>
        <dbReference type="SAM" id="MobiDB-lite"/>
    </source>
</evidence>
<dbReference type="Proteomes" id="UP000503011">
    <property type="component" value="Chromosome"/>
</dbReference>
<evidence type="ECO:0000313" key="2">
    <source>
        <dbReference type="EMBL" id="BCB90918.1"/>
    </source>
</evidence>
<organism evidence="2 3">
    <name type="scientific">Phytohabitans suffuscus</name>
    <dbReference type="NCBI Taxonomy" id="624315"/>
    <lineage>
        <taxon>Bacteria</taxon>
        <taxon>Bacillati</taxon>
        <taxon>Actinomycetota</taxon>
        <taxon>Actinomycetes</taxon>
        <taxon>Micromonosporales</taxon>
        <taxon>Micromonosporaceae</taxon>
    </lineage>
</organism>
<sequence>MTEYHQLPPDRFAGLASGLGGPAAVRQLESVQHSKHLLLLRYLVERWGDDRSCGPAVDVLSQAARRDPRAVADLLTDPMVGEWAVKTARRLATGTGDSAFPASADLAQVGALAAAAALRTGLPAEVRTHTLSGAVTLPTFGAAVLGSDGPAVVTIAHSGSTVTGGSARVAVSADDPGWLPLRRLVAGHGDPPGALTVEDGNPYRDSYHAPAAGRLTAEEIHDWQGRFAEAWWLLTTYVPERAAELSAGLRSVVPLVTEDDGVARSATSRDTFGTLGLTRPRSAGELVVTLVHEFQHSKLSVLLDLDPLYRPGGAERHFAPWRADARPTGGLFQGVYAFLGVADTWRGLRSAPGHEQAATEEFAFARDQVAAGLTALEGSKELTAKGREFAAGLRQAVDRLRAEPVPRPATDRAAELMRRRREAWRRHNPDAPDR</sequence>
<reference evidence="2 3" key="1">
    <citation type="submission" date="2020-03" db="EMBL/GenBank/DDBJ databases">
        <title>Whole genome shotgun sequence of Phytohabitans suffuscus NBRC 105367.</title>
        <authorList>
            <person name="Komaki H."/>
            <person name="Tamura T."/>
        </authorList>
    </citation>
    <scope>NUCLEOTIDE SEQUENCE [LARGE SCALE GENOMIC DNA]</scope>
    <source>
        <strain evidence="2 3">NBRC 105367</strain>
    </source>
</reference>
<proteinExistence type="predicted"/>
<dbReference type="InterPro" id="IPR026337">
    <property type="entry name" value="AKG_HExxH"/>
</dbReference>
<evidence type="ECO:0000313" key="3">
    <source>
        <dbReference type="Proteomes" id="UP000503011"/>
    </source>
</evidence>
<name>A0A6F8YY97_9ACTN</name>
<dbReference type="KEGG" id="psuu:Psuf_082310"/>
<feature type="region of interest" description="Disordered" evidence="1">
    <location>
        <begin position="404"/>
        <end position="434"/>
    </location>
</feature>
<dbReference type="NCBIfam" id="TIGR04267">
    <property type="entry name" value="mod_HExxH"/>
    <property type="match status" value="1"/>
</dbReference>